<evidence type="ECO:0000313" key="3">
    <source>
        <dbReference type="EMBL" id="RMB64107.1"/>
    </source>
</evidence>
<gene>
    <name evidence="3" type="ORF">EAX61_01655</name>
</gene>
<keyword evidence="4" id="KW-1185">Reference proteome</keyword>
<dbReference type="SUPFAM" id="SSF52402">
    <property type="entry name" value="Adenine nucleotide alpha hydrolases-like"/>
    <property type="match status" value="2"/>
</dbReference>
<name>A0A3M0GHQ1_9FLAO</name>
<dbReference type="InterPro" id="IPR006016">
    <property type="entry name" value="UspA"/>
</dbReference>
<evidence type="ECO:0000313" key="4">
    <source>
        <dbReference type="Proteomes" id="UP000281985"/>
    </source>
</evidence>
<dbReference type="PANTHER" id="PTHR46268">
    <property type="entry name" value="STRESS RESPONSE PROTEIN NHAX"/>
    <property type="match status" value="1"/>
</dbReference>
<evidence type="ECO:0000256" key="1">
    <source>
        <dbReference type="ARBA" id="ARBA00008791"/>
    </source>
</evidence>
<comment type="caution">
    <text evidence="3">The sequence shown here is derived from an EMBL/GenBank/DDBJ whole genome shotgun (WGS) entry which is preliminary data.</text>
</comment>
<dbReference type="RefSeq" id="WP_121915903.1">
    <property type="nucleotide sequence ID" value="NZ_REFV01000001.1"/>
</dbReference>
<dbReference type="CDD" id="cd00293">
    <property type="entry name" value="USP-like"/>
    <property type="match status" value="1"/>
</dbReference>
<organism evidence="3 4">
    <name type="scientific">Dokdonia sinensis</name>
    <dbReference type="NCBI Taxonomy" id="2479847"/>
    <lineage>
        <taxon>Bacteria</taxon>
        <taxon>Pseudomonadati</taxon>
        <taxon>Bacteroidota</taxon>
        <taxon>Flavobacteriia</taxon>
        <taxon>Flavobacteriales</taxon>
        <taxon>Flavobacteriaceae</taxon>
        <taxon>Dokdonia</taxon>
    </lineage>
</organism>
<dbReference type="Pfam" id="PF00582">
    <property type="entry name" value="Usp"/>
    <property type="match status" value="1"/>
</dbReference>
<dbReference type="Proteomes" id="UP000281985">
    <property type="component" value="Unassembled WGS sequence"/>
</dbReference>
<evidence type="ECO:0000259" key="2">
    <source>
        <dbReference type="Pfam" id="PF00582"/>
    </source>
</evidence>
<dbReference type="OrthoDB" id="9788959at2"/>
<sequence length="286" mass="32532">MRKILIPTDFSDTSYKAMEYAVQLFINEECTFYILNTYTPVALYTTTIYDTHTALNLDIGELYKSTSEENLEKIIDRVKTAYPNKFHTFDAISSYNVLTVEVNELVKAFEIECIIMGTNGASSLVDVLIGSQTMQVIKNAKVPVIGVPSQYEHVSFKDILFATDYRSGTDQVGLALLEDLCRKHIARLIFLNAYYGVPFDEEQLANKDALDTYFERDAHINEVADGMDVLEAVEDFQSRHKIDLLVLVHNKHNFFANLFFTPVVRTIVHKSTVPFMMLPPVKTKTV</sequence>
<dbReference type="InterPro" id="IPR006015">
    <property type="entry name" value="Universal_stress_UspA"/>
</dbReference>
<dbReference type="PRINTS" id="PR01438">
    <property type="entry name" value="UNVRSLSTRESS"/>
</dbReference>
<dbReference type="AlphaFoldDB" id="A0A3M0GHQ1"/>
<protein>
    <submittedName>
        <fullName evidence="3">Universal stress protein</fullName>
    </submittedName>
</protein>
<reference evidence="3 4" key="1">
    <citation type="submission" date="2018-10" db="EMBL/GenBank/DDBJ databases">
        <title>Dokdonia luteus sp. nov., isolated from sea water.</title>
        <authorList>
            <person name="Zhou L.Y."/>
            <person name="Du Z.J."/>
        </authorList>
    </citation>
    <scope>NUCLEOTIDE SEQUENCE [LARGE SCALE GENOMIC DNA]</scope>
    <source>
        <strain evidence="3 4">SH27</strain>
    </source>
</reference>
<dbReference type="Gene3D" id="3.40.50.620">
    <property type="entry name" value="HUPs"/>
    <property type="match status" value="2"/>
</dbReference>
<dbReference type="EMBL" id="REFV01000001">
    <property type="protein sequence ID" value="RMB64107.1"/>
    <property type="molecule type" value="Genomic_DNA"/>
</dbReference>
<proteinExistence type="inferred from homology"/>
<feature type="domain" description="UspA" evidence="2">
    <location>
        <begin position="1"/>
        <end position="147"/>
    </location>
</feature>
<comment type="similarity">
    <text evidence="1">Belongs to the universal stress protein A family.</text>
</comment>
<dbReference type="PANTHER" id="PTHR46268:SF6">
    <property type="entry name" value="UNIVERSAL STRESS PROTEIN UP12"/>
    <property type="match status" value="1"/>
</dbReference>
<accession>A0A3M0GHQ1</accession>
<dbReference type="InterPro" id="IPR014729">
    <property type="entry name" value="Rossmann-like_a/b/a_fold"/>
</dbReference>